<evidence type="ECO:0000313" key="2">
    <source>
        <dbReference type="EMBL" id="MQY20127.1"/>
    </source>
</evidence>
<protein>
    <recommendedName>
        <fullName evidence="1">Metallo-beta-lactamase domain-containing protein</fullName>
    </recommendedName>
</protein>
<dbReference type="Proteomes" id="UP000438448">
    <property type="component" value="Unassembled WGS sequence"/>
</dbReference>
<dbReference type="SUPFAM" id="SSF56281">
    <property type="entry name" value="Metallo-hydrolase/oxidoreductase"/>
    <property type="match status" value="1"/>
</dbReference>
<dbReference type="EMBL" id="WEGK01000006">
    <property type="protein sequence ID" value="MQY20127.1"/>
    <property type="molecule type" value="Genomic_DNA"/>
</dbReference>
<dbReference type="AlphaFoldDB" id="A0A7K0D391"/>
<sequence length="306" mass="33102">MRNPLGRPDLEPYLTYRQRSGTASGGLTAHFLGTSSLLLSDGTTTLLCDGFVTRPGLLRVGLGRIAPDAGLVRAAIERLGVRSLAAVFCAHSHYDHALDAPVWCAQTGAELVGSESTANIGRGLGLAEASLRVVGDGDALEYGRFTLTFLDSVHSPGDRYPGVVTRPLVPPARTGAWKTGAAYSVLIEHPVGRILLHASANHRPGMLDGRRAEVVYLGIGGLGRQSREFVHRYWDDVAGTVGARRVVLVHWDDFFRGLDQPLRPLPYFADNFDATMDLLLPLAQRDDVDVVLPVAWEPTDPHDGLR</sequence>
<reference evidence="2 3" key="1">
    <citation type="submission" date="2019-10" db="EMBL/GenBank/DDBJ databases">
        <title>Nocardia macrotermitis sp. nov. and Nocardia aurantia sp. nov., isolated from the gut of fungus growing-termite Macrotermes natalensis.</title>
        <authorList>
            <person name="Benndorf R."/>
            <person name="Schwitalla J."/>
            <person name="Martin K."/>
            <person name="De Beer W."/>
            <person name="Kaster A.-K."/>
            <person name="Vollmers J."/>
            <person name="Poulsen M."/>
            <person name="Beemelmanns C."/>
        </authorList>
    </citation>
    <scope>NUCLEOTIDE SEQUENCE [LARGE SCALE GENOMIC DNA]</scope>
    <source>
        <strain evidence="2 3">RB20</strain>
    </source>
</reference>
<feature type="domain" description="Metallo-beta-lactamase" evidence="1">
    <location>
        <begin position="61"/>
        <end position="207"/>
    </location>
</feature>
<organism evidence="2 3">
    <name type="scientific">Nocardia macrotermitis</name>
    <dbReference type="NCBI Taxonomy" id="2585198"/>
    <lineage>
        <taxon>Bacteria</taxon>
        <taxon>Bacillati</taxon>
        <taxon>Actinomycetota</taxon>
        <taxon>Actinomycetes</taxon>
        <taxon>Mycobacteriales</taxon>
        <taxon>Nocardiaceae</taxon>
        <taxon>Nocardia</taxon>
    </lineage>
</organism>
<dbReference type="RefSeq" id="WP_194289876.1">
    <property type="nucleotide sequence ID" value="NZ_WEGK01000006.1"/>
</dbReference>
<dbReference type="Pfam" id="PF00753">
    <property type="entry name" value="Lactamase_B"/>
    <property type="match status" value="1"/>
</dbReference>
<gene>
    <name evidence="2" type="ORF">NRB20_32230</name>
</gene>
<dbReference type="Gene3D" id="3.60.15.10">
    <property type="entry name" value="Ribonuclease Z/Hydroxyacylglutathione hydrolase-like"/>
    <property type="match status" value="1"/>
</dbReference>
<dbReference type="InterPro" id="IPR050114">
    <property type="entry name" value="UPF0173_UPF0282_UlaG_hydrolase"/>
</dbReference>
<dbReference type="InterPro" id="IPR001279">
    <property type="entry name" value="Metallo-B-lactamas"/>
</dbReference>
<name>A0A7K0D391_9NOCA</name>
<dbReference type="PANTHER" id="PTHR43546">
    <property type="entry name" value="UPF0173 METAL-DEPENDENT HYDROLASE MJ1163-RELATED"/>
    <property type="match status" value="1"/>
</dbReference>
<proteinExistence type="predicted"/>
<accession>A0A7K0D391</accession>
<evidence type="ECO:0000313" key="3">
    <source>
        <dbReference type="Proteomes" id="UP000438448"/>
    </source>
</evidence>
<evidence type="ECO:0000259" key="1">
    <source>
        <dbReference type="Pfam" id="PF00753"/>
    </source>
</evidence>
<dbReference type="PANTHER" id="PTHR43546:SF3">
    <property type="entry name" value="UPF0173 METAL-DEPENDENT HYDROLASE MJ1163"/>
    <property type="match status" value="1"/>
</dbReference>
<keyword evidence="3" id="KW-1185">Reference proteome</keyword>
<dbReference type="InterPro" id="IPR036866">
    <property type="entry name" value="RibonucZ/Hydroxyglut_hydro"/>
</dbReference>
<comment type="caution">
    <text evidence="2">The sequence shown here is derived from an EMBL/GenBank/DDBJ whole genome shotgun (WGS) entry which is preliminary data.</text>
</comment>